<dbReference type="SUPFAM" id="SSF63999">
    <property type="entry name" value="Thiamin pyrophosphokinase, catalytic domain"/>
    <property type="match status" value="1"/>
</dbReference>
<dbReference type="GO" id="GO:0004788">
    <property type="term" value="F:thiamine diphosphokinase activity"/>
    <property type="evidence" value="ECO:0007669"/>
    <property type="project" value="UniProtKB-UniRule"/>
</dbReference>
<sequence length="197" mass="22159">MSQIVLLAGLCKQVPAFELPLIGIDRGAVTAMRLGCELLAAIGDFDSISDDELLELKAYTKVIQLNTHKNETDSEAAINYARSLGYDEIILYGGLGGRIDHELINLSLLVNQSNITLMNERNRIRLIDPGTYHQQRDYHYLSFMPLEECVITLKGVAYPLDHCIVHPWDTFTTSNEIIDEAEIIVHQGRLLMIECDD</sequence>
<keyword evidence="2" id="KW-0547">Nucleotide-binding</keyword>
<evidence type="ECO:0000256" key="5">
    <source>
        <dbReference type="NCBIfam" id="TIGR01378"/>
    </source>
</evidence>
<name>A0A318KK49_9FIRM</name>
<dbReference type="SMART" id="SM00983">
    <property type="entry name" value="TPK_B1_binding"/>
    <property type="match status" value="1"/>
</dbReference>
<dbReference type="PANTHER" id="PTHR41299:SF1">
    <property type="entry name" value="THIAMINE PYROPHOSPHOKINASE"/>
    <property type="match status" value="1"/>
</dbReference>
<dbReference type="STRING" id="1034346.GCA_000313565_00459"/>
<evidence type="ECO:0000256" key="2">
    <source>
        <dbReference type="ARBA" id="ARBA00022741"/>
    </source>
</evidence>
<dbReference type="InterPro" id="IPR053149">
    <property type="entry name" value="TPK"/>
</dbReference>
<keyword evidence="8" id="KW-1185">Reference proteome</keyword>
<dbReference type="GeneID" id="94439910"/>
<dbReference type="RefSeq" id="WP_022936763.1">
    <property type="nucleotide sequence ID" value="NZ_CABKRQ010000001.1"/>
</dbReference>
<dbReference type="GO" id="GO:0009229">
    <property type="term" value="P:thiamine diphosphate biosynthetic process"/>
    <property type="evidence" value="ECO:0007669"/>
    <property type="project" value="InterPro"/>
</dbReference>
<dbReference type="InterPro" id="IPR006282">
    <property type="entry name" value="Thi_PPkinase"/>
</dbReference>
<dbReference type="SUPFAM" id="SSF63862">
    <property type="entry name" value="Thiamin pyrophosphokinase, substrate-binding domain"/>
    <property type="match status" value="1"/>
</dbReference>
<accession>A0A318KK49</accession>
<dbReference type="GO" id="GO:0030975">
    <property type="term" value="F:thiamine binding"/>
    <property type="evidence" value="ECO:0007669"/>
    <property type="project" value="InterPro"/>
</dbReference>
<dbReference type="GO" id="GO:0016301">
    <property type="term" value="F:kinase activity"/>
    <property type="evidence" value="ECO:0007669"/>
    <property type="project" value="UniProtKB-KW"/>
</dbReference>
<keyword evidence="4" id="KW-0067">ATP-binding</keyword>
<dbReference type="PANTHER" id="PTHR41299">
    <property type="entry name" value="THIAMINE PYROPHOSPHOKINASE"/>
    <property type="match status" value="1"/>
</dbReference>
<evidence type="ECO:0000256" key="3">
    <source>
        <dbReference type="ARBA" id="ARBA00022777"/>
    </source>
</evidence>
<dbReference type="AlphaFoldDB" id="A0A318KK49"/>
<dbReference type="Pfam" id="PF04265">
    <property type="entry name" value="TPK_B1_binding"/>
    <property type="match status" value="1"/>
</dbReference>
<keyword evidence="3 7" id="KW-0418">Kinase</keyword>
<feature type="domain" description="Thiamin pyrophosphokinase thiamin-binding" evidence="6">
    <location>
        <begin position="130"/>
        <end position="191"/>
    </location>
</feature>
<evidence type="ECO:0000313" key="7">
    <source>
        <dbReference type="EMBL" id="PXX78211.1"/>
    </source>
</evidence>
<dbReference type="Pfam" id="PF04263">
    <property type="entry name" value="TPK_catalytic"/>
    <property type="match status" value="1"/>
</dbReference>
<dbReference type="CDD" id="cd07995">
    <property type="entry name" value="TPK"/>
    <property type="match status" value="1"/>
</dbReference>
<evidence type="ECO:0000259" key="6">
    <source>
        <dbReference type="SMART" id="SM00983"/>
    </source>
</evidence>
<dbReference type="Proteomes" id="UP000247612">
    <property type="component" value="Unassembled WGS sequence"/>
</dbReference>
<reference evidence="7 8" key="1">
    <citation type="submission" date="2018-05" db="EMBL/GenBank/DDBJ databases">
        <title>Genomic Encyclopedia of Type Strains, Phase IV (KMG-IV): sequencing the most valuable type-strain genomes for metagenomic binning, comparative biology and taxonomic classification.</title>
        <authorList>
            <person name="Goeker M."/>
        </authorList>
    </citation>
    <scope>NUCLEOTIDE SEQUENCE [LARGE SCALE GENOMIC DNA]</scope>
    <source>
        <strain evidence="7 8">JC118</strain>
    </source>
</reference>
<dbReference type="NCBIfam" id="TIGR01378">
    <property type="entry name" value="thi_PPkinase"/>
    <property type="match status" value="1"/>
</dbReference>
<gene>
    <name evidence="7" type="ORF">DES51_108138</name>
</gene>
<protein>
    <recommendedName>
        <fullName evidence="5">Thiamine diphosphokinase</fullName>
        <ecNumber evidence="5">2.7.6.2</ecNumber>
    </recommendedName>
</protein>
<dbReference type="EMBL" id="QJKH01000008">
    <property type="protein sequence ID" value="PXX78211.1"/>
    <property type="molecule type" value="Genomic_DNA"/>
</dbReference>
<dbReference type="EC" id="2.7.6.2" evidence="5"/>
<evidence type="ECO:0000256" key="4">
    <source>
        <dbReference type="ARBA" id="ARBA00022840"/>
    </source>
</evidence>
<dbReference type="InterPro" id="IPR036759">
    <property type="entry name" value="TPK_catalytic_sf"/>
</dbReference>
<keyword evidence="1" id="KW-0808">Transferase</keyword>
<dbReference type="InterPro" id="IPR007373">
    <property type="entry name" value="Thiamin_PyroPKinase_B1-bd"/>
</dbReference>
<dbReference type="Gene3D" id="3.40.50.10240">
    <property type="entry name" value="Thiamin pyrophosphokinase, catalytic domain"/>
    <property type="match status" value="1"/>
</dbReference>
<dbReference type="OrthoDB" id="9804377at2"/>
<dbReference type="GO" id="GO:0005524">
    <property type="term" value="F:ATP binding"/>
    <property type="evidence" value="ECO:0007669"/>
    <property type="project" value="UniProtKB-KW"/>
</dbReference>
<dbReference type="GO" id="GO:0006772">
    <property type="term" value="P:thiamine metabolic process"/>
    <property type="evidence" value="ECO:0007669"/>
    <property type="project" value="UniProtKB-UniRule"/>
</dbReference>
<evidence type="ECO:0000313" key="8">
    <source>
        <dbReference type="Proteomes" id="UP000247612"/>
    </source>
</evidence>
<dbReference type="InterPro" id="IPR036371">
    <property type="entry name" value="TPK_B1-bd_sf"/>
</dbReference>
<organism evidence="7 8">
    <name type="scientific">Dielma fastidiosa</name>
    <dbReference type="NCBI Taxonomy" id="1034346"/>
    <lineage>
        <taxon>Bacteria</taxon>
        <taxon>Bacillati</taxon>
        <taxon>Bacillota</taxon>
        <taxon>Erysipelotrichia</taxon>
        <taxon>Erysipelotrichales</taxon>
        <taxon>Erysipelotrichaceae</taxon>
        <taxon>Dielma</taxon>
    </lineage>
</organism>
<dbReference type="InterPro" id="IPR007371">
    <property type="entry name" value="TPK_catalytic"/>
</dbReference>
<evidence type="ECO:0000256" key="1">
    <source>
        <dbReference type="ARBA" id="ARBA00022679"/>
    </source>
</evidence>
<proteinExistence type="predicted"/>
<comment type="caution">
    <text evidence="7">The sequence shown here is derived from an EMBL/GenBank/DDBJ whole genome shotgun (WGS) entry which is preliminary data.</text>
</comment>